<evidence type="ECO:0000256" key="2">
    <source>
        <dbReference type="ARBA" id="ARBA00022448"/>
    </source>
</evidence>
<evidence type="ECO:0000256" key="3">
    <source>
        <dbReference type="ARBA" id="ARBA00022927"/>
    </source>
</evidence>
<dbReference type="InterPro" id="IPR016024">
    <property type="entry name" value="ARM-type_fold"/>
</dbReference>
<proteinExistence type="inferred from homology"/>
<gene>
    <name evidence="4" type="ORF">M9Y10_005443</name>
</gene>
<evidence type="ECO:0000313" key="4">
    <source>
        <dbReference type="EMBL" id="KAK8878663.1"/>
    </source>
</evidence>
<keyword evidence="5" id="KW-1185">Reference proteome</keyword>
<sequence>MTNTLRLFKNQETDTFKTNGMDLTDYREQLAHDRNSRTLTLRRMKKPTIAQFLNQGQKNPLNSPLIDINNFPFLDINYAITQLNNGNPTSLSEFLNSLTVCATTTPRLVSNLAQTPELSEPFVTALTAGYSEQITIQLIRAMIAIFPISGDNRTLFVDDGLTQSLYEFLSSQSLPLLESSIALVCVMSDYSSYANDSVLSFGIHQFLIEIATKEYNEQITLQALDVLNRIFSPGYNLSSEKKYKIDADILTSSVELMKPLLDIHSVQAISSALMCFVAMTDQMAFLVFNLYDLQLFPKIVDFLKVPELISSALPLIGNMSICHPTHVETLLQLGLFDILMKLMDTEYTADVYWVLSNLVESVPHKTVNLFNQQFIDNTIDIAMRSSFDVKKESSFFLATLTMFVANDDLIYFMNVNVLELMFEMLSCNIILIVLRCLDALIRFSKVFETRTPSEEFIAMFRGEEFISILNDLVSNENVQSIQKRAELLLDFVEGDSPSLLAC</sequence>
<evidence type="ECO:0000313" key="5">
    <source>
        <dbReference type="Proteomes" id="UP001470230"/>
    </source>
</evidence>
<name>A0ABR2JMC2_9EUKA</name>
<protein>
    <submittedName>
        <fullName evidence="4">Uncharacterized protein</fullName>
    </submittedName>
</protein>
<accession>A0ABR2JMC2</accession>
<dbReference type="Proteomes" id="UP001470230">
    <property type="component" value="Unassembled WGS sequence"/>
</dbReference>
<dbReference type="EMBL" id="JAPFFF010000011">
    <property type="protein sequence ID" value="KAK8878663.1"/>
    <property type="molecule type" value="Genomic_DNA"/>
</dbReference>
<dbReference type="InterPro" id="IPR011989">
    <property type="entry name" value="ARM-like"/>
</dbReference>
<dbReference type="Gene3D" id="1.25.10.10">
    <property type="entry name" value="Leucine-rich Repeat Variant"/>
    <property type="match status" value="1"/>
</dbReference>
<evidence type="ECO:0000256" key="1">
    <source>
        <dbReference type="ARBA" id="ARBA00010394"/>
    </source>
</evidence>
<comment type="caution">
    <text evidence="4">The sequence shown here is derived from an EMBL/GenBank/DDBJ whole genome shotgun (WGS) entry which is preliminary data.</text>
</comment>
<comment type="similarity">
    <text evidence="1">Belongs to the importin alpha family.</text>
</comment>
<reference evidence="4 5" key="1">
    <citation type="submission" date="2024-04" db="EMBL/GenBank/DDBJ databases">
        <title>Tritrichomonas musculus Genome.</title>
        <authorList>
            <person name="Alves-Ferreira E."/>
            <person name="Grigg M."/>
            <person name="Lorenzi H."/>
            <person name="Galac M."/>
        </authorList>
    </citation>
    <scope>NUCLEOTIDE SEQUENCE [LARGE SCALE GENOMIC DNA]</scope>
    <source>
        <strain evidence="4 5">EAF2021</strain>
    </source>
</reference>
<organism evidence="4 5">
    <name type="scientific">Tritrichomonas musculus</name>
    <dbReference type="NCBI Taxonomy" id="1915356"/>
    <lineage>
        <taxon>Eukaryota</taxon>
        <taxon>Metamonada</taxon>
        <taxon>Parabasalia</taxon>
        <taxon>Tritrichomonadida</taxon>
        <taxon>Tritrichomonadidae</taxon>
        <taxon>Tritrichomonas</taxon>
    </lineage>
</organism>
<keyword evidence="3" id="KW-0653">Protein transport</keyword>
<dbReference type="SUPFAM" id="SSF48371">
    <property type="entry name" value="ARM repeat"/>
    <property type="match status" value="1"/>
</dbReference>
<dbReference type="PANTHER" id="PTHR23316">
    <property type="entry name" value="IMPORTIN ALPHA"/>
    <property type="match status" value="1"/>
</dbReference>
<keyword evidence="2" id="KW-0813">Transport</keyword>